<keyword evidence="2" id="KW-0732">Signal</keyword>
<reference evidence="3" key="1">
    <citation type="submission" date="2022-11" db="EMBL/GenBank/DDBJ databases">
        <title>Robbsia betulipollinis sp. nov., isolated from pollen of birch (Betula pendula).</title>
        <authorList>
            <person name="Shi H."/>
            <person name="Ambika Manirajan B."/>
            <person name="Ratering S."/>
            <person name="Geissler-Plaum R."/>
            <person name="Schnell S."/>
        </authorList>
    </citation>
    <scope>NUCLEOTIDE SEQUENCE</scope>
    <source>
        <strain evidence="3">Bb-Pol-6</strain>
    </source>
</reference>
<dbReference type="PANTHER" id="PTHR31956">
    <property type="entry name" value="NON-SPECIFIC PHOSPHOLIPASE C4-RELATED"/>
    <property type="match status" value="1"/>
</dbReference>
<comment type="caution">
    <text evidence="3">The sequence shown here is derived from an EMBL/GenBank/DDBJ whole genome shotgun (WGS) entry which is preliminary data.</text>
</comment>
<evidence type="ECO:0000313" key="4">
    <source>
        <dbReference type="Proteomes" id="UP001082899"/>
    </source>
</evidence>
<keyword evidence="4" id="KW-1185">Reference proteome</keyword>
<gene>
    <name evidence="3" type="ORF">OVY01_18970</name>
</gene>
<evidence type="ECO:0000313" key="3">
    <source>
        <dbReference type="EMBL" id="MCY0389233.1"/>
    </source>
</evidence>
<feature type="chain" id="PRO_5046901346" evidence="2">
    <location>
        <begin position="20"/>
        <end position="548"/>
    </location>
</feature>
<evidence type="ECO:0000256" key="2">
    <source>
        <dbReference type="SAM" id="SignalP"/>
    </source>
</evidence>
<dbReference type="RefSeq" id="WP_267849135.1">
    <property type="nucleotide sequence ID" value="NZ_JAPMXC010000010.1"/>
</dbReference>
<evidence type="ECO:0000256" key="1">
    <source>
        <dbReference type="ARBA" id="ARBA00022801"/>
    </source>
</evidence>
<dbReference type="Gene3D" id="3.40.720.10">
    <property type="entry name" value="Alkaline Phosphatase, subunit A"/>
    <property type="match status" value="2"/>
</dbReference>
<sequence>MSIALLCAMQAACGGGSSAALTAQDAVSTATPIKHVVVIFGENIAFDHYFGTYPNATNPTGEPAFTALAGTPSLNNLTTALLTANPNSTNTLNGTGAANPFRLDRSQALTASQNHNYTPEQNAFDGLKMDLFPLYTGRTSASGGAGPFYTTGLVMGYYDGNTVTAMWNYAQHFALNDNSFDTQFGPSTPGALNLISGQTNGAVAAVGTATANALIADGQGAYTMIGDTDPAGDVCSSTTANASMSGRNIGDLLNAAHVSWGWFEGGFDLTATNANGTTGCARSSYSAVVGGYKADYVPHHQPFQYYASTANPKHVRPTSTALIGNSADAANHGYDINDFYAAINAGNFPSVSFLKAPAYQDAHAGNSDPLDEQTFVTTVVNFLQKQRDWKDTVVILAYDDSDGWYDHANHLVNPSFSTSDTLSGTSACGSGTPLAGLTGKPVNGRCGYGPRLPLLAISPYAKANYVDHTLTDQTSVLRFIEDNWLSGARIGQGSFDAIAGTIDNMFDFSGGGQTPKLFLDTGTGLATTTATVATTATSTTTTETTSGE</sequence>
<proteinExistence type="predicted"/>
<dbReference type="Proteomes" id="UP001082899">
    <property type="component" value="Unassembled WGS sequence"/>
</dbReference>
<feature type="signal peptide" evidence="2">
    <location>
        <begin position="1"/>
        <end position="19"/>
    </location>
</feature>
<protein>
    <submittedName>
        <fullName evidence="3">Alkaline phosphatase family protein</fullName>
    </submittedName>
</protein>
<organism evidence="3 4">
    <name type="scientific">Robbsia betulipollinis</name>
    <dbReference type="NCBI Taxonomy" id="2981849"/>
    <lineage>
        <taxon>Bacteria</taxon>
        <taxon>Pseudomonadati</taxon>
        <taxon>Pseudomonadota</taxon>
        <taxon>Betaproteobacteria</taxon>
        <taxon>Burkholderiales</taxon>
        <taxon>Burkholderiaceae</taxon>
        <taxon>Robbsia</taxon>
    </lineage>
</organism>
<dbReference type="CDD" id="cd16013">
    <property type="entry name" value="AcpA"/>
    <property type="match status" value="1"/>
</dbReference>
<dbReference type="InterPro" id="IPR007312">
    <property type="entry name" value="Phosphoesterase"/>
</dbReference>
<name>A0ABT3ZRP2_9BURK</name>
<keyword evidence="1" id="KW-0378">Hydrolase</keyword>
<dbReference type="Pfam" id="PF04185">
    <property type="entry name" value="Phosphoesterase"/>
    <property type="match status" value="1"/>
</dbReference>
<dbReference type="PANTHER" id="PTHR31956:SF1">
    <property type="entry name" value="NON-SPECIFIC PHOSPHOLIPASE C1"/>
    <property type="match status" value="1"/>
</dbReference>
<accession>A0ABT3ZRP2</accession>
<dbReference type="InterPro" id="IPR017850">
    <property type="entry name" value="Alkaline_phosphatase_core_sf"/>
</dbReference>
<dbReference type="EMBL" id="JAPMXC010000010">
    <property type="protein sequence ID" value="MCY0389233.1"/>
    <property type="molecule type" value="Genomic_DNA"/>
</dbReference>